<feature type="domain" description="Chaperone protein CcmS" evidence="1">
    <location>
        <begin position="4"/>
        <end position="139"/>
    </location>
</feature>
<organism evidence="2 3">
    <name type="scientific">Spirulina subsalsa FACHB-351</name>
    <dbReference type="NCBI Taxonomy" id="234711"/>
    <lineage>
        <taxon>Bacteria</taxon>
        <taxon>Bacillati</taxon>
        <taxon>Cyanobacteriota</taxon>
        <taxon>Cyanophyceae</taxon>
        <taxon>Spirulinales</taxon>
        <taxon>Spirulinaceae</taxon>
        <taxon>Spirulina</taxon>
    </lineage>
</organism>
<dbReference type="EMBL" id="JAIHOM010000026">
    <property type="protein sequence ID" value="MCW6036047.1"/>
    <property type="molecule type" value="Genomic_DNA"/>
</dbReference>
<dbReference type="Proteomes" id="UP001526426">
    <property type="component" value="Unassembled WGS sequence"/>
</dbReference>
<comment type="caution">
    <text evidence="2">The sequence shown here is derived from an EMBL/GenBank/DDBJ whole genome shotgun (WGS) entry which is preliminary data.</text>
</comment>
<dbReference type="InterPro" id="IPR058587">
    <property type="entry name" value="CcmS"/>
</dbReference>
<dbReference type="Pfam" id="PF26619">
    <property type="entry name" value="CcmS"/>
    <property type="match status" value="1"/>
</dbReference>
<sequence>MFNFGTPQPPPEQQAWRQQLDYFAETHQQELAALAWGLWQEHQDPDTIFGIDLRPRPHFVSFTKSALITLNEKVGNHLQEILGLIDGYKPEAEVLMLGIGRGQIKLIYFAPNPSPPLCFEEVNQEPESLLTLLEERLAELFPLECD</sequence>
<evidence type="ECO:0000259" key="1">
    <source>
        <dbReference type="Pfam" id="PF26619"/>
    </source>
</evidence>
<accession>A0ABT3L3K9</accession>
<evidence type="ECO:0000313" key="3">
    <source>
        <dbReference type="Proteomes" id="UP001526426"/>
    </source>
</evidence>
<reference evidence="2 3" key="1">
    <citation type="submission" date="2021-08" db="EMBL/GenBank/DDBJ databases">
        <title>Draft genome sequence of Spirulina subsalsa with high tolerance to salinity and hype-accumulation of phycocyanin.</title>
        <authorList>
            <person name="Pei H."/>
            <person name="Jiang L."/>
        </authorList>
    </citation>
    <scope>NUCLEOTIDE SEQUENCE [LARGE SCALE GENOMIC DNA]</scope>
    <source>
        <strain evidence="2 3">FACHB-351</strain>
    </source>
</reference>
<dbReference type="RefSeq" id="WP_265263781.1">
    <property type="nucleotide sequence ID" value="NZ_JAIHOM010000026.1"/>
</dbReference>
<protein>
    <recommendedName>
        <fullName evidence="1">Chaperone protein CcmS domain-containing protein</fullName>
    </recommendedName>
</protein>
<proteinExistence type="predicted"/>
<evidence type="ECO:0000313" key="2">
    <source>
        <dbReference type="EMBL" id="MCW6036047.1"/>
    </source>
</evidence>
<keyword evidence="3" id="KW-1185">Reference proteome</keyword>
<gene>
    <name evidence="2" type="ORF">K4A83_07140</name>
</gene>
<name>A0ABT3L3K9_9CYAN</name>